<feature type="coiled-coil region" evidence="7">
    <location>
        <begin position="409"/>
        <end position="478"/>
    </location>
</feature>
<evidence type="ECO:0000256" key="5">
    <source>
        <dbReference type="ARBA" id="ARBA00023054"/>
    </source>
</evidence>
<keyword evidence="5 7" id="KW-0175">Coiled coil</keyword>
<dbReference type="SMART" id="SM00968">
    <property type="entry name" value="SMC_hinge"/>
    <property type="match status" value="1"/>
</dbReference>
<organism evidence="9 10">
    <name type="scientific">Clostridium cylindrosporum DSM 605</name>
    <dbReference type="NCBI Taxonomy" id="1121307"/>
    <lineage>
        <taxon>Bacteria</taxon>
        <taxon>Bacillati</taxon>
        <taxon>Bacillota</taxon>
        <taxon>Clostridia</taxon>
        <taxon>Eubacteriales</taxon>
        <taxon>Clostridiaceae</taxon>
        <taxon>Clostridium</taxon>
    </lineage>
</organism>
<dbReference type="FunFam" id="3.40.50.300:FF:000901">
    <property type="entry name" value="Chromosome partition protein Smc"/>
    <property type="match status" value="1"/>
</dbReference>
<dbReference type="GO" id="GO:0016887">
    <property type="term" value="F:ATP hydrolysis activity"/>
    <property type="evidence" value="ECO:0007669"/>
    <property type="project" value="InterPro"/>
</dbReference>
<dbReference type="EMBL" id="LFVU01000027">
    <property type="protein sequence ID" value="KMT21481.1"/>
    <property type="molecule type" value="Genomic_DNA"/>
</dbReference>
<dbReference type="STRING" id="1121307.CLCY_2c02410"/>
<dbReference type="Gene3D" id="3.30.70.1620">
    <property type="match status" value="1"/>
</dbReference>
<dbReference type="PATRIC" id="fig|1121307.3.peg.1098"/>
<dbReference type="RefSeq" id="WP_048570914.1">
    <property type="nucleotide sequence ID" value="NZ_LFVU01000027.1"/>
</dbReference>
<feature type="domain" description="SMC hinge" evidence="8">
    <location>
        <begin position="521"/>
        <end position="638"/>
    </location>
</feature>
<dbReference type="AlphaFoldDB" id="A0A0J8G139"/>
<feature type="coiled-coil region" evidence="7">
    <location>
        <begin position="673"/>
        <end position="763"/>
    </location>
</feature>
<evidence type="ECO:0000259" key="8">
    <source>
        <dbReference type="SMART" id="SM00968"/>
    </source>
</evidence>
<feature type="coiled-coil region" evidence="7">
    <location>
        <begin position="227"/>
        <end position="366"/>
    </location>
</feature>
<comment type="function">
    <text evidence="7">Required for chromosome condensation and partitioning.</text>
</comment>
<sequence>MYLKKIEVKGFKSFADKIELDFETGITAVVGPNGSGKSNISDAIRWVLGEQSAKSLRGSKMEDVIFAGTEKRGALGYAEVSLVIDNSDSLIDFDYSEITVKRRLYRTGESEYSINGTQCRLKDILEVFMDTGIGKDGYSLIGQGKIDEILSTRSDDRRHLFEEAAGIVKYKWRKNEAERKLENTKQNLLRIDDIIEELEVQIEPLKMQSENARKYLSYRDELKEIDINLAAHNYSELNERLTKSQNEEITLKKTKLEYENKRALIQGESEALKENLKDIEEKFTKANKDMIEMEKSFENKQGHLKLLNERHDNIIKEKGRIKEEIDEEKKVIHKIDEELSLIFNKKTEEEKKLLEVKKELADEEIRFKGIYEKCLESESLIESKKADAIQVLKDLSSISNKENTSKLNIKNLENRKAQILGEKKIKEDRKLGLMNLINSSESELQRINLLTKDIKTKIEVIKSKIQEYENEITLLTKDRNRIFDLLKQREAKALTLSAMEKDMEGFSRAVKSVIKRYSSREEVFGTINEIIEVPRGYEIAIETALSSSLQNIVVKDENIASDAIEYLKKNNLGRATFYPLTTIKGRYGNISNSVKEINGFRGIASDILRFEDKFKNVITNLLGRVIICDNLINAREIAKKTDYTFRIVTLDGDVINSGGSYTGGSSNFKNSGLISRKNTIKVLEEEIESYKTKLKDCESSIESKKNQLISKSQEEEKETNEYQKMLTKVNSESANISSIKNSLKMIEEDVSDLLIELEQIECEISNNNEFSKDTSNEKNELLIKQDHIEKEIKNITLKFKDESKLKEDMQEQITKIKIRLTGISKSVESIDDRINILKKDKASHERRINIFSSKIIDMDNTAFETQEETKIIIVEIQRISKDVIDLKNKIHEMDNYKKEGYEKREYLEKEYSKVEESIKDIFESIHKYDIQNSKMEMEIDSLKKRLWEEYEMTIPEALKIKRDINSVQEESKKVQGIKNLIKALGNININAIEEYIKVTERYEFLTGQKDDLLEAEASLMKVIEEMTVKMRQQFCEKFKIMKENFNETFKELFGGGYADLKMEEDDPLTSGIDIIVQPPGKKLQNLTLLSGGEKGLSAIALVFAILKMKPTPFCILDEIEAALDDANVNRYAKFLREYSKNTQFIIITHRKGSMAVADSLYGVTMEEKGISKIISLKLEGGI</sequence>
<keyword evidence="3 7" id="KW-0547">Nucleotide-binding</keyword>
<dbReference type="CDD" id="cd03278">
    <property type="entry name" value="ABC_SMC_barmotin"/>
    <property type="match status" value="2"/>
</dbReference>
<evidence type="ECO:0000256" key="4">
    <source>
        <dbReference type="ARBA" id="ARBA00022840"/>
    </source>
</evidence>
<dbReference type="GO" id="GO:0005694">
    <property type="term" value="C:chromosome"/>
    <property type="evidence" value="ECO:0007669"/>
    <property type="project" value="InterPro"/>
</dbReference>
<evidence type="ECO:0000256" key="7">
    <source>
        <dbReference type="HAMAP-Rule" id="MF_01894"/>
    </source>
</evidence>
<dbReference type="NCBIfam" id="TIGR02168">
    <property type="entry name" value="SMC_prok_B"/>
    <property type="match status" value="1"/>
</dbReference>
<dbReference type="PIRSF" id="PIRSF005719">
    <property type="entry name" value="SMC"/>
    <property type="match status" value="1"/>
</dbReference>
<dbReference type="Gene3D" id="1.20.1060.20">
    <property type="match status" value="1"/>
</dbReference>
<feature type="coiled-coil region" evidence="7">
    <location>
        <begin position="167"/>
        <end position="201"/>
    </location>
</feature>
<dbReference type="HAMAP" id="MF_01894">
    <property type="entry name" value="Smc_prok"/>
    <property type="match status" value="1"/>
</dbReference>
<dbReference type="SUPFAM" id="SSF52540">
    <property type="entry name" value="P-loop containing nucleoside triphosphate hydrolases"/>
    <property type="match status" value="1"/>
</dbReference>
<dbReference type="InterPro" id="IPR011890">
    <property type="entry name" value="SMC_prok"/>
</dbReference>
<keyword evidence="2 7" id="KW-0963">Cytoplasm</keyword>
<dbReference type="Gene3D" id="3.40.50.300">
    <property type="entry name" value="P-loop containing nucleotide triphosphate hydrolases"/>
    <property type="match status" value="2"/>
</dbReference>
<evidence type="ECO:0000313" key="9">
    <source>
        <dbReference type="EMBL" id="KMT21481.1"/>
    </source>
</evidence>
<dbReference type="InterPro" id="IPR036277">
    <property type="entry name" value="SMC_hinge_sf"/>
</dbReference>
<dbReference type="GO" id="GO:0003677">
    <property type="term" value="F:DNA binding"/>
    <property type="evidence" value="ECO:0007669"/>
    <property type="project" value="UniProtKB-UniRule"/>
</dbReference>
<comment type="domain">
    <text evidence="7">Contains large globular domains required for ATP hydrolysis at each terminus and a third globular domain forming a flexible hinge near the middle of the molecule. These domains are separated by coiled-coil structures.</text>
</comment>
<comment type="subcellular location">
    <subcellularLocation>
        <location evidence="1 7">Cytoplasm</location>
    </subcellularLocation>
</comment>
<dbReference type="Pfam" id="PF02463">
    <property type="entry name" value="SMC_N"/>
    <property type="match status" value="1"/>
</dbReference>
<evidence type="ECO:0000256" key="2">
    <source>
        <dbReference type="ARBA" id="ARBA00022490"/>
    </source>
</evidence>
<evidence type="ECO:0000256" key="1">
    <source>
        <dbReference type="ARBA" id="ARBA00004496"/>
    </source>
</evidence>
<keyword evidence="4 7" id="KW-0067">ATP-binding</keyword>
<dbReference type="GO" id="GO:0005737">
    <property type="term" value="C:cytoplasm"/>
    <property type="evidence" value="ECO:0007669"/>
    <property type="project" value="UniProtKB-SubCell"/>
</dbReference>
<dbReference type="InterPro" id="IPR027417">
    <property type="entry name" value="P-loop_NTPase"/>
</dbReference>
<dbReference type="GO" id="GO:0006260">
    <property type="term" value="P:DNA replication"/>
    <property type="evidence" value="ECO:0007669"/>
    <property type="project" value="UniProtKB-UniRule"/>
</dbReference>
<dbReference type="Pfam" id="PF06470">
    <property type="entry name" value="SMC_hinge"/>
    <property type="match status" value="1"/>
</dbReference>
<dbReference type="PANTHER" id="PTHR43977">
    <property type="entry name" value="STRUCTURAL MAINTENANCE OF CHROMOSOMES PROTEIN 3"/>
    <property type="match status" value="1"/>
</dbReference>
<dbReference type="GO" id="GO:0005524">
    <property type="term" value="F:ATP binding"/>
    <property type="evidence" value="ECO:0007669"/>
    <property type="project" value="UniProtKB-UniRule"/>
</dbReference>
<proteinExistence type="inferred from homology"/>
<dbReference type="GO" id="GO:0007059">
    <property type="term" value="P:chromosome segregation"/>
    <property type="evidence" value="ECO:0007669"/>
    <property type="project" value="UniProtKB-UniRule"/>
</dbReference>
<feature type="binding site" evidence="7">
    <location>
        <begin position="32"/>
        <end position="39"/>
    </location>
    <ligand>
        <name>ATP</name>
        <dbReference type="ChEBI" id="CHEBI:30616"/>
    </ligand>
</feature>
<dbReference type="InterPro" id="IPR010935">
    <property type="entry name" value="SMC_hinge"/>
</dbReference>
<name>A0A0J8G139_CLOCY</name>
<comment type="caution">
    <text evidence="9">The sequence shown here is derived from an EMBL/GenBank/DDBJ whole genome shotgun (WGS) entry which is preliminary data.</text>
</comment>
<protein>
    <recommendedName>
        <fullName evidence="7">Chromosome partition protein Smc</fullName>
    </recommendedName>
</protein>
<dbReference type="OrthoDB" id="9808768at2"/>
<reference evidence="9 10" key="1">
    <citation type="submission" date="2015-06" db="EMBL/GenBank/DDBJ databases">
        <title>Draft genome sequence of the purine-degrading Clostridium cylindrosporum HC-1 (DSM 605).</title>
        <authorList>
            <person name="Poehlein A."/>
            <person name="Schiel-Bengelsdorf B."/>
            <person name="Bengelsdorf F."/>
            <person name="Daniel R."/>
            <person name="Duerre P."/>
        </authorList>
    </citation>
    <scope>NUCLEOTIDE SEQUENCE [LARGE SCALE GENOMIC DNA]</scope>
    <source>
        <strain evidence="9 10">DSM 605</strain>
    </source>
</reference>
<evidence type="ECO:0000313" key="10">
    <source>
        <dbReference type="Proteomes" id="UP000036756"/>
    </source>
</evidence>
<keyword evidence="6 7" id="KW-0238">DNA-binding</keyword>
<dbReference type="Gene3D" id="6.10.140.1720">
    <property type="match status" value="1"/>
</dbReference>
<accession>A0A0J8G139</accession>
<comment type="similarity">
    <text evidence="7">Belongs to the SMC family.</text>
</comment>
<evidence type="ECO:0000256" key="3">
    <source>
        <dbReference type="ARBA" id="ARBA00022741"/>
    </source>
</evidence>
<dbReference type="InterPro" id="IPR003395">
    <property type="entry name" value="RecF/RecN/SMC_N"/>
</dbReference>
<gene>
    <name evidence="7 9" type="primary">smc</name>
    <name evidence="9" type="ORF">CLCY_2c02410</name>
</gene>
<dbReference type="InterPro" id="IPR024704">
    <property type="entry name" value="SMC"/>
</dbReference>
<comment type="subunit">
    <text evidence="7">Homodimer.</text>
</comment>
<dbReference type="GO" id="GO:0007062">
    <property type="term" value="P:sister chromatid cohesion"/>
    <property type="evidence" value="ECO:0007669"/>
    <property type="project" value="InterPro"/>
</dbReference>
<keyword evidence="10" id="KW-1185">Reference proteome</keyword>
<dbReference type="GO" id="GO:0030261">
    <property type="term" value="P:chromosome condensation"/>
    <property type="evidence" value="ECO:0007669"/>
    <property type="project" value="InterPro"/>
</dbReference>
<dbReference type="FunFam" id="3.40.50.300:FF:000984">
    <property type="entry name" value="Chromosome partition protein Smc"/>
    <property type="match status" value="1"/>
</dbReference>
<dbReference type="Proteomes" id="UP000036756">
    <property type="component" value="Unassembled WGS sequence"/>
</dbReference>
<evidence type="ECO:0000256" key="6">
    <source>
        <dbReference type="ARBA" id="ARBA00023125"/>
    </source>
</evidence>
<dbReference type="SUPFAM" id="SSF75553">
    <property type="entry name" value="Smc hinge domain"/>
    <property type="match status" value="1"/>
</dbReference>